<gene>
    <name evidence="2" type="ORF">DX130_19395</name>
</gene>
<dbReference type="AlphaFoldDB" id="A0A371P7L6"/>
<proteinExistence type="predicted"/>
<evidence type="ECO:0000313" key="2">
    <source>
        <dbReference type="EMBL" id="REK71875.1"/>
    </source>
</evidence>
<dbReference type="Proteomes" id="UP000261905">
    <property type="component" value="Unassembled WGS sequence"/>
</dbReference>
<keyword evidence="1" id="KW-0812">Transmembrane</keyword>
<evidence type="ECO:0000313" key="3">
    <source>
        <dbReference type="Proteomes" id="UP000261905"/>
    </source>
</evidence>
<keyword evidence="3" id="KW-1185">Reference proteome</keyword>
<comment type="caution">
    <text evidence="2">The sequence shown here is derived from an EMBL/GenBank/DDBJ whole genome shotgun (WGS) entry which is preliminary data.</text>
</comment>
<name>A0A371P7L6_9BACL</name>
<keyword evidence="1" id="KW-1133">Transmembrane helix</keyword>
<dbReference type="EMBL" id="QUBQ01000004">
    <property type="protein sequence ID" value="REK71875.1"/>
    <property type="molecule type" value="Genomic_DNA"/>
</dbReference>
<sequence>MGTSGFMTSLPPSYTLWATGMFLASGKVFMLCWYSIVNRVFAIGGYIHHDSLHSFALMRGTVDKARLFF</sequence>
<evidence type="ECO:0000256" key="1">
    <source>
        <dbReference type="SAM" id="Phobius"/>
    </source>
</evidence>
<feature type="transmembrane region" description="Helical" evidence="1">
    <location>
        <begin position="14"/>
        <end position="36"/>
    </location>
</feature>
<organism evidence="2 3">
    <name type="scientific">Paenibacillus paeoniae</name>
    <dbReference type="NCBI Taxonomy" id="2292705"/>
    <lineage>
        <taxon>Bacteria</taxon>
        <taxon>Bacillati</taxon>
        <taxon>Bacillota</taxon>
        <taxon>Bacilli</taxon>
        <taxon>Bacillales</taxon>
        <taxon>Paenibacillaceae</taxon>
        <taxon>Paenibacillus</taxon>
    </lineage>
</organism>
<reference evidence="2 3" key="1">
    <citation type="submission" date="2018-08" db="EMBL/GenBank/DDBJ databases">
        <title>Paenibacillus sp. M4BSY-1, whole genome shotgun sequence.</title>
        <authorList>
            <person name="Tuo L."/>
        </authorList>
    </citation>
    <scope>NUCLEOTIDE SEQUENCE [LARGE SCALE GENOMIC DNA]</scope>
    <source>
        <strain evidence="2 3">M4BSY-1</strain>
    </source>
</reference>
<keyword evidence="1" id="KW-0472">Membrane</keyword>
<accession>A0A371P7L6</accession>
<protein>
    <submittedName>
        <fullName evidence="2">Uncharacterized protein</fullName>
    </submittedName>
</protein>